<dbReference type="VEuPathDB" id="FungiDB:H310_02092"/>
<reference evidence="1" key="1">
    <citation type="submission" date="2013-12" db="EMBL/GenBank/DDBJ databases">
        <title>The Genome Sequence of Aphanomyces invadans NJM9701.</title>
        <authorList>
            <consortium name="The Broad Institute Genomics Platform"/>
            <person name="Russ C."/>
            <person name="Tyler B."/>
            <person name="van West P."/>
            <person name="Dieguez-Uribeondo J."/>
            <person name="Young S.K."/>
            <person name="Zeng Q."/>
            <person name="Gargeya S."/>
            <person name="Fitzgerald M."/>
            <person name="Abouelleil A."/>
            <person name="Alvarado L."/>
            <person name="Chapman S.B."/>
            <person name="Gainer-Dewar J."/>
            <person name="Goldberg J."/>
            <person name="Griggs A."/>
            <person name="Gujja S."/>
            <person name="Hansen M."/>
            <person name="Howarth C."/>
            <person name="Imamovic A."/>
            <person name="Ireland A."/>
            <person name="Larimer J."/>
            <person name="McCowan C."/>
            <person name="Murphy C."/>
            <person name="Pearson M."/>
            <person name="Poon T.W."/>
            <person name="Priest M."/>
            <person name="Roberts A."/>
            <person name="Saif S."/>
            <person name="Shea T."/>
            <person name="Sykes S."/>
            <person name="Wortman J."/>
            <person name="Nusbaum C."/>
            <person name="Birren B."/>
        </authorList>
    </citation>
    <scope>NUCLEOTIDE SEQUENCE [LARGE SCALE GENOMIC DNA]</scope>
    <source>
        <strain evidence="1">NJM9701</strain>
    </source>
</reference>
<protein>
    <submittedName>
        <fullName evidence="1">Uncharacterized protein</fullName>
    </submittedName>
</protein>
<gene>
    <name evidence="1" type="ORF">H310_02092</name>
</gene>
<name>A0A024UPQ7_9STRA</name>
<sequence>MFTSFPRVDRIVPCSLYATVQLCDISVLATDAASTNCAITRQAETSQPPQVSWPNLELDGFQAVVHLKHGIAHCVRKCCHPMGSTQTGVRSRPKSQSREIFHIMHFLHHKQ</sequence>
<accession>A0A024UPQ7</accession>
<dbReference type="EMBL" id="KI913954">
    <property type="protein sequence ID" value="ETW07618.1"/>
    <property type="molecule type" value="Genomic_DNA"/>
</dbReference>
<dbReference type="GeneID" id="20079142"/>
<proteinExistence type="predicted"/>
<organism evidence="1">
    <name type="scientific">Aphanomyces invadans</name>
    <dbReference type="NCBI Taxonomy" id="157072"/>
    <lineage>
        <taxon>Eukaryota</taxon>
        <taxon>Sar</taxon>
        <taxon>Stramenopiles</taxon>
        <taxon>Oomycota</taxon>
        <taxon>Saprolegniomycetes</taxon>
        <taxon>Saprolegniales</taxon>
        <taxon>Verrucalvaceae</taxon>
        <taxon>Aphanomyces</taxon>
    </lineage>
</organism>
<dbReference type="AlphaFoldDB" id="A0A024UPQ7"/>
<dbReference type="RefSeq" id="XP_008863711.1">
    <property type="nucleotide sequence ID" value="XM_008865489.1"/>
</dbReference>
<evidence type="ECO:0000313" key="1">
    <source>
        <dbReference type="EMBL" id="ETW07618.1"/>
    </source>
</evidence>